<dbReference type="InterPro" id="IPR007354">
    <property type="entry name" value="CruF-like"/>
</dbReference>
<feature type="transmembrane region" description="Helical" evidence="1">
    <location>
        <begin position="178"/>
        <end position="205"/>
    </location>
</feature>
<feature type="transmembrane region" description="Helical" evidence="1">
    <location>
        <begin position="6"/>
        <end position="25"/>
    </location>
</feature>
<dbReference type="Pfam" id="PF04240">
    <property type="entry name" value="Caroten_synth"/>
    <property type="match status" value="1"/>
</dbReference>
<feature type="transmembrane region" description="Helical" evidence="1">
    <location>
        <begin position="96"/>
        <end position="116"/>
    </location>
</feature>
<name>A0A952DVS8_9BACT</name>
<accession>A0A952DVS8</accession>
<protein>
    <submittedName>
        <fullName evidence="2">Carotenoid biosynthesis protein</fullName>
    </submittedName>
</protein>
<keyword evidence="1" id="KW-0812">Transmembrane</keyword>
<evidence type="ECO:0000313" key="2">
    <source>
        <dbReference type="EMBL" id="MBW7953927.1"/>
    </source>
</evidence>
<comment type="caution">
    <text evidence="2">The sequence shown here is derived from an EMBL/GenBank/DDBJ whole genome shotgun (WGS) entry which is preliminary data.</text>
</comment>
<proteinExistence type="predicted"/>
<dbReference type="PANTHER" id="PTHR39419:SF1">
    <property type="entry name" value="SLL0814 PROTEIN"/>
    <property type="match status" value="1"/>
</dbReference>
<keyword evidence="1" id="KW-0472">Membrane</keyword>
<keyword evidence="1" id="KW-1133">Transmembrane helix</keyword>
<dbReference type="Proteomes" id="UP000781173">
    <property type="component" value="Unassembled WGS sequence"/>
</dbReference>
<gene>
    <name evidence="2" type="ORF">H3C67_04005</name>
</gene>
<evidence type="ECO:0000256" key="1">
    <source>
        <dbReference type="SAM" id="Phobius"/>
    </source>
</evidence>
<reference evidence="2" key="1">
    <citation type="journal article" date="2022" name="ISME J.">
        <title>A general approach to explore prokaryotic protein glycosylation reveals the unique surface layer modulation of an anammox bacterium.</title>
        <authorList>
            <person name="Pabst M."/>
            <person name="Grouzdev D.S."/>
            <person name="Lawson C.E."/>
            <person name="Kleikamp H.B.C."/>
            <person name="de Ram C."/>
            <person name="Louwen R."/>
            <person name="Lin Y.M."/>
            <person name="Lucker S."/>
            <person name="van Loosdrecht M.C.M."/>
            <person name="Laureni M."/>
        </authorList>
    </citation>
    <scope>NUCLEOTIDE SEQUENCE</scope>
    <source>
        <strain evidence="2">BROCD043</strain>
    </source>
</reference>
<sequence>MPDFFSFVPDLTLLLFASPLIYLLIKERNISHILAATFLFVAGFLLEHLSSLYGFPYGKFSYANEFLLNLAGTPIVIGIAWMVIIMGVRFLVPKKLGLIVTLLVSAFLAVAVDLVIDPPAVQLGYWTWVETGPYYNIPISNFFGWFLAGLLLTSGIFKLTENSTTEFKASAFKSLFLIVSYWTFTSIMLGMIVPFIVGISLMILISRAGGFEGHEKPPAHLS</sequence>
<dbReference type="EMBL" id="JACFOF010000010">
    <property type="protein sequence ID" value="MBW7953927.1"/>
    <property type="molecule type" value="Genomic_DNA"/>
</dbReference>
<feature type="transmembrane region" description="Helical" evidence="1">
    <location>
        <begin position="136"/>
        <end position="157"/>
    </location>
</feature>
<dbReference type="PANTHER" id="PTHR39419">
    <property type="entry name" value="SLL0814 PROTEIN"/>
    <property type="match status" value="1"/>
</dbReference>
<organism evidence="2 3">
    <name type="scientific">Candidatus Dojkabacteria bacterium</name>
    <dbReference type="NCBI Taxonomy" id="2099670"/>
    <lineage>
        <taxon>Bacteria</taxon>
        <taxon>Candidatus Dojkabacteria</taxon>
    </lineage>
</organism>
<feature type="transmembrane region" description="Helical" evidence="1">
    <location>
        <begin position="66"/>
        <end position="84"/>
    </location>
</feature>
<evidence type="ECO:0000313" key="3">
    <source>
        <dbReference type="Proteomes" id="UP000781173"/>
    </source>
</evidence>
<dbReference type="AlphaFoldDB" id="A0A952DVS8"/>
<feature type="transmembrane region" description="Helical" evidence="1">
    <location>
        <begin position="32"/>
        <end position="54"/>
    </location>
</feature>